<evidence type="ECO:0008006" key="8">
    <source>
        <dbReference type="Google" id="ProtNLM"/>
    </source>
</evidence>
<dbReference type="OrthoDB" id="432528at2759"/>
<feature type="compositionally biased region" description="Low complexity" evidence="3">
    <location>
        <begin position="698"/>
        <end position="711"/>
    </location>
</feature>
<protein>
    <recommendedName>
        <fullName evidence="8">Galactose oxidase</fullName>
    </recommendedName>
</protein>
<dbReference type="SUPFAM" id="SSF117281">
    <property type="entry name" value="Kelch motif"/>
    <property type="match status" value="1"/>
</dbReference>
<dbReference type="Pfam" id="PF24681">
    <property type="entry name" value="Kelch_KLHDC2_KLHL20_DRC7"/>
    <property type="match status" value="1"/>
</dbReference>
<sequence>MNARLLCSLCIIYIVADQVVAYEPESRWGQAVVSIKNALFVHGGKTDPFNSYSYTSAPTSNDILYLPLSTSFDVSSPPWQLLSGSPSASQGPSLSWHTLSAFNTSHTLLFGGQPGPNSPTVLVGVADSAHLLNVYNRLEPAWTFEPESWANEPIRRVRHSTSTSLSGSVFVIGGEKADGSGIAFSEHYIFNPNGPSFTLLPAVNGPPDITGHASVMLPDHRLLVFGGFSPTSQTLLPFSSVWALDTTQSTPSWSSISINNTSLPSPRRAFASTILSEGKVLIHGGSDAILQNDLADGWILDTSQDPMVWTAVDALSQLGARRDHFAVSFGNQVLFGFGYGNGKAAPASLQIFDAVRDDFTPGFTPLPHSSTPPQTLPNPSQTTQRPTPTGSSSRSSTGIHPTNTASTKPGDPSERGDGSPHDSGTAKSDKTTAVAVGTTLGVFALLVMALAGAYYVRYRRRNVDASRFTAIQGSDNDDDARSLFAGRVTTGYPQDRQSFRTLGALGLTGGIANAVAAVTGSRGARHAPERRDMLADEDTRDFGTWYDARRRDGTGGSSWSLRSIISPRRKSREPSITDNAASWIEKIDPFSDAATPTRDEEYGYVGASWPQGRRQMSYASVRSYHDPFADPIEEEDAVTFEHYADEDVSDASMQPYLHPLPQQLPILRTILPASQGGHALSPLTERASQTTLSLRDAPNSVSSHTTSHNSPFDTASSNVTSRTSLDPPKSPVLFTSSIIGATPTNMPMKRSDSWWSRFARTSFLDRRPSNTSSRGMPEIRDPNPPPRLISIEESVHSTSPDRQSTKSLQNLSSGLSRNVSRLHGSHNKSLSSMRTADTETIERIAGTMDVVQLVRSGSRRTVSTGTTPSMSIDTHAPLGSWIHDDYGAGGHEDPDMANIASPIEMSDAEAFYRQSDLDHLFTVTQAQLISPPIASSPASPTKPSIAPPSNSGAVAARIQELERRQSHDQDNPPPLNTWRHEERSSKKRAQSSVNYGMIPRASLYVANPDHRTSSGDS</sequence>
<name>A0A9P7GCS4_9AGAR</name>
<feature type="region of interest" description="Disordered" evidence="3">
    <location>
        <begin position="362"/>
        <end position="430"/>
    </location>
</feature>
<feature type="compositionally biased region" description="Basic and acidic residues" evidence="3">
    <location>
        <begin position="411"/>
        <end position="420"/>
    </location>
</feature>
<accession>A0A9P7GCS4</accession>
<reference evidence="6" key="1">
    <citation type="submission" date="2020-07" db="EMBL/GenBank/DDBJ databases">
        <authorList>
            <person name="Nieuwenhuis M."/>
            <person name="Van De Peppel L.J.J."/>
        </authorList>
    </citation>
    <scope>NUCLEOTIDE SEQUENCE</scope>
    <source>
        <strain evidence="6">AP01</strain>
        <tissue evidence="6">Mycelium</tissue>
    </source>
</reference>
<feature type="region of interest" description="Disordered" evidence="3">
    <location>
        <begin position="678"/>
        <end position="728"/>
    </location>
</feature>
<evidence type="ECO:0000313" key="6">
    <source>
        <dbReference type="EMBL" id="KAG5646970.1"/>
    </source>
</evidence>
<feature type="compositionally biased region" description="Low complexity" evidence="3">
    <location>
        <begin position="380"/>
        <end position="398"/>
    </location>
</feature>
<keyword evidence="2" id="KW-0677">Repeat</keyword>
<evidence type="ECO:0000256" key="5">
    <source>
        <dbReference type="SAM" id="SignalP"/>
    </source>
</evidence>
<feature type="compositionally biased region" description="Basic and acidic residues" evidence="3">
    <location>
        <begin position="1008"/>
        <end position="1017"/>
    </location>
</feature>
<dbReference type="AlphaFoldDB" id="A0A9P7GCS4"/>
<keyword evidence="7" id="KW-1185">Reference proteome</keyword>
<gene>
    <name evidence="6" type="ORF">DXG03_001693</name>
</gene>
<reference evidence="6" key="2">
    <citation type="submission" date="2021-10" db="EMBL/GenBank/DDBJ databases">
        <title>Phylogenomics reveals ancestral predisposition of the termite-cultivated fungus Termitomyces towards a domesticated lifestyle.</title>
        <authorList>
            <person name="Auxier B."/>
            <person name="Grum-Grzhimaylo A."/>
            <person name="Cardenas M.E."/>
            <person name="Lodge J.D."/>
            <person name="Laessoe T."/>
            <person name="Pedersen O."/>
            <person name="Smith M.E."/>
            <person name="Kuyper T.W."/>
            <person name="Franco-Molano E.A."/>
            <person name="Baroni T.J."/>
            <person name="Aanen D.K."/>
        </authorList>
    </citation>
    <scope>NUCLEOTIDE SEQUENCE</scope>
    <source>
        <strain evidence="6">AP01</strain>
        <tissue evidence="6">Mycelium</tissue>
    </source>
</reference>
<keyword evidence="1" id="KW-0880">Kelch repeat</keyword>
<proteinExistence type="predicted"/>
<keyword evidence="4" id="KW-0812">Transmembrane</keyword>
<feature type="compositionally biased region" description="Polar residues" evidence="3">
    <location>
        <begin position="367"/>
        <end position="379"/>
    </location>
</feature>
<evidence type="ECO:0000256" key="1">
    <source>
        <dbReference type="ARBA" id="ARBA00022441"/>
    </source>
</evidence>
<dbReference type="Gene3D" id="2.120.10.80">
    <property type="entry name" value="Kelch-type beta propeller"/>
    <property type="match status" value="2"/>
</dbReference>
<comment type="caution">
    <text evidence="6">The sequence shown here is derived from an EMBL/GenBank/DDBJ whole genome shotgun (WGS) entry which is preliminary data.</text>
</comment>
<feature type="compositionally biased region" description="Basic and acidic residues" evidence="3">
    <location>
        <begin position="959"/>
        <end position="970"/>
    </location>
</feature>
<keyword evidence="4" id="KW-1133">Transmembrane helix</keyword>
<feature type="chain" id="PRO_5040161654" description="Galactose oxidase" evidence="5">
    <location>
        <begin position="22"/>
        <end position="1017"/>
    </location>
</feature>
<feature type="region of interest" description="Disordered" evidence="3">
    <location>
        <begin position="765"/>
        <end position="835"/>
    </location>
</feature>
<evidence type="ECO:0000256" key="4">
    <source>
        <dbReference type="SAM" id="Phobius"/>
    </source>
</evidence>
<feature type="transmembrane region" description="Helical" evidence="4">
    <location>
        <begin position="433"/>
        <end position="456"/>
    </location>
</feature>
<feature type="region of interest" description="Disordered" evidence="3">
    <location>
        <begin position="932"/>
        <end position="1017"/>
    </location>
</feature>
<evidence type="ECO:0000256" key="3">
    <source>
        <dbReference type="SAM" id="MobiDB-lite"/>
    </source>
</evidence>
<dbReference type="PANTHER" id="PTHR46093:SF18">
    <property type="entry name" value="FIBRONECTIN TYPE-III DOMAIN-CONTAINING PROTEIN"/>
    <property type="match status" value="1"/>
</dbReference>
<feature type="compositionally biased region" description="Polar residues" evidence="3">
    <location>
        <begin position="796"/>
        <end position="819"/>
    </location>
</feature>
<dbReference type="InterPro" id="IPR015915">
    <property type="entry name" value="Kelch-typ_b-propeller"/>
</dbReference>
<keyword evidence="4" id="KW-0472">Membrane</keyword>
<dbReference type="Proteomes" id="UP000775547">
    <property type="component" value="Unassembled WGS sequence"/>
</dbReference>
<dbReference type="PANTHER" id="PTHR46093">
    <property type="entry name" value="ACYL-COA-BINDING DOMAIN-CONTAINING PROTEIN 5"/>
    <property type="match status" value="1"/>
</dbReference>
<dbReference type="EMBL" id="JABCKV010000014">
    <property type="protein sequence ID" value="KAG5646970.1"/>
    <property type="molecule type" value="Genomic_DNA"/>
</dbReference>
<feature type="compositionally biased region" description="Polar residues" evidence="3">
    <location>
        <begin position="712"/>
        <end position="724"/>
    </location>
</feature>
<evidence type="ECO:0000256" key="2">
    <source>
        <dbReference type="ARBA" id="ARBA00022737"/>
    </source>
</evidence>
<feature type="signal peptide" evidence="5">
    <location>
        <begin position="1"/>
        <end position="21"/>
    </location>
</feature>
<organism evidence="6 7">
    <name type="scientific">Asterophora parasitica</name>
    <dbReference type="NCBI Taxonomy" id="117018"/>
    <lineage>
        <taxon>Eukaryota</taxon>
        <taxon>Fungi</taxon>
        <taxon>Dikarya</taxon>
        <taxon>Basidiomycota</taxon>
        <taxon>Agaricomycotina</taxon>
        <taxon>Agaricomycetes</taxon>
        <taxon>Agaricomycetidae</taxon>
        <taxon>Agaricales</taxon>
        <taxon>Tricholomatineae</taxon>
        <taxon>Lyophyllaceae</taxon>
        <taxon>Asterophora</taxon>
    </lineage>
</organism>
<keyword evidence="5" id="KW-0732">Signal</keyword>
<feature type="compositionally biased region" description="Low complexity" evidence="3">
    <location>
        <begin position="932"/>
        <end position="949"/>
    </location>
</feature>
<evidence type="ECO:0000313" key="7">
    <source>
        <dbReference type="Proteomes" id="UP000775547"/>
    </source>
</evidence>